<dbReference type="SUPFAM" id="SSF53098">
    <property type="entry name" value="Ribonuclease H-like"/>
    <property type="match status" value="1"/>
</dbReference>
<organism evidence="2 3">
    <name type="scientific">Aphis craccivora</name>
    <name type="common">Cowpea aphid</name>
    <dbReference type="NCBI Taxonomy" id="307492"/>
    <lineage>
        <taxon>Eukaryota</taxon>
        <taxon>Metazoa</taxon>
        <taxon>Ecdysozoa</taxon>
        <taxon>Arthropoda</taxon>
        <taxon>Hexapoda</taxon>
        <taxon>Insecta</taxon>
        <taxon>Pterygota</taxon>
        <taxon>Neoptera</taxon>
        <taxon>Paraneoptera</taxon>
        <taxon>Hemiptera</taxon>
        <taxon>Sternorrhyncha</taxon>
        <taxon>Aphidomorpha</taxon>
        <taxon>Aphidoidea</taxon>
        <taxon>Aphididae</taxon>
        <taxon>Aphidini</taxon>
        <taxon>Aphis</taxon>
        <taxon>Aphis</taxon>
    </lineage>
</organism>
<gene>
    <name evidence="2" type="ORF">FWK35_00037604</name>
</gene>
<protein>
    <submittedName>
        <fullName evidence="2">52 kDa repressor of the inhibitor of the protein kinase-like</fullName>
    </submittedName>
</protein>
<dbReference type="EMBL" id="VUJU01014436">
    <property type="protein sequence ID" value="KAF0702097.1"/>
    <property type="molecule type" value="Genomic_DNA"/>
</dbReference>
<keyword evidence="3" id="KW-1185">Reference proteome</keyword>
<reference evidence="2 3" key="1">
    <citation type="submission" date="2019-08" db="EMBL/GenBank/DDBJ databases">
        <title>Whole genome of Aphis craccivora.</title>
        <authorList>
            <person name="Voronova N.V."/>
            <person name="Shulinski R.S."/>
            <person name="Bandarenka Y.V."/>
            <person name="Zhorov D.G."/>
            <person name="Warner D."/>
        </authorList>
    </citation>
    <scope>NUCLEOTIDE SEQUENCE [LARGE SCALE GENOMIC DNA]</scope>
    <source>
        <strain evidence="2">180601</strain>
        <tissue evidence="2">Whole Body</tissue>
    </source>
</reference>
<dbReference type="Proteomes" id="UP000478052">
    <property type="component" value="Unassembled WGS sequence"/>
</dbReference>
<comment type="caution">
    <text evidence="2">The sequence shown here is derived from an EMBL/GenBank/DDBJ whole genome shotgun (WGS) entry which is preliminary data.</text>
</comment>
<sequence length="462" mass="52678">RQNIPFRGHRDHGNFFENDLEKNSIVNKGNFRELLHCRINSGDSILEKHLKTTHSKATYISPIVQNELIDCCSTIVTEIILKEIKETKFYSVIFDETTDISHSSQMSIVIRYVHKAVVKENFIAFIDCHAYLYNTGTQKNLEPKLNGEVLGDAVISLLQKFDLDLKYCVGIGTDGCSVMVSLVRGAVQKIQSYAKNAIHCPCANHALNLSISKSSSVQSIRNSVGLMKEIIEFFNCSSKRNFILKTVLGGQPRLQSLCETRWIERHDSVMIFKKSIPYTIDALTKISEWDELVSSSKAKSLLTAMCSCEFIIAIQCLSNILCVTVPMSQNKRNNCQSIFEEIFKECEELMIELDIDVKVPRLSKKQTNRANNPTKTTEEYYRVSVCIPLLDSIIEDLKSRFLSKENKLLLNLCLLVPRYIVDITGEDFKKIIEAATKLYNFNETVLDDKLELQTELELWKTK</sequence>
<dbReference type="InterPro" id="IPR012337">
    <property type="entry name" value="RNaseH-like_sf"/>
</dbReference>
<evidence type="ECO:0000313" key="3">
    <source>
        <dbReference type="Proteomes" id="UP000478052"/>
    </source>
</evidence>
<feature type="domain" description="DUF4371" evidence="1">
    <location>
        <begin position="2"/>
        <end position="180"/>
    </location>
</feature>
<dbReference type="PANTHER" id="PTHR46289:SF14">
    <property type="entry name" value="DUF4371 DOMAIN-CONTAINING PROTEIN"/>
    <property type="match status" value="1"/>
</dbReference>
<proteinExistence type="predicted"/>
<dbReference type="InterPro" id="IPR025398">
    <property type="entry name" value="DUF4371"/>
</dbReference>
<dbReference type="PANTHER" id="PTHR46289">
    <property type="entry name" value="52 KDA REPRESSOR OF THE INHIBITOR OF THE PROTEIN KINASE-LIKE PROTEIN-RELATED"/>
    <property type="match status" value="1"/>
</dbReference>
<evidence type="ECO:0000313" key="2">
    <source>
        <dbReference type="EMBL" id="KAF0702097.1"/>
    </source>
</evidence>
<dbReference type="Pfam" id="PF14291">
    <property type="entry name" value="DUF4371"/>
    <property type="match status" value="1"/>
</dbReference>
<name>A0A6G0VQ98_APHCR</name>
<dbReference type="OrthoDB" id="6628121at2759"/>
<dbReference type="InterPro" id="IPR052958">
    <property type="entry name" value="IFN-induced_PKR_regulator"/>
</dbReference>
<feature type="non-terminal residue" evidence="2">
    <location>
        <position position="1"/>
    </location>
</feature>
<dbReference type="AlphaFoldDB" id="A0A6G0VQ98"/>
<evidence type="ECO:0000259" key="1">
    <source>
        <dbReference type="Pfam" id="PF14291"/>
    </source>
</evidence>
<accession>A0A6G0VQ98</accession>